<proteinExistence type="predicted"/>
<dbReference type="EMBL" id="BK015186">
    <property type="protein sequence ID" value="DAD94938.1"/>
    <property type="molecule type" value="Genomic_DNA"/>
</dbReference>
<protein>
    <submittedName>
        <fullName evidence="1">Uncharacterized protein</fullName>
    </submittedName>
</protein>
<organism evidence="1">
    <name type="scientific">Siphoviridae sp. ctYgF8</name>
    <dbReference type="NCBI Taxonomy" id="2826378"/>
    <lineage>
        <taxon>Viruses</taxon>
        <taxon>Duplodnaviria</taxon>
        <taxon>Heunggongvirae</taxon>
        <taxon>Uroviricota</taxon>
        <taxon>Caudoviricetes</taxon>
    </lineage>
</organism>
<accession>A0A8S5NKX3</accession>
<sequence length="45" mass="5458">MLYFGNSYINRLYRAVFALSQTIKWKFRSNRSSKKTPCSRRGFFM</sequence>
<reference evidence="1" key="1">
    <citation type="journal article" date="2021" name="Proc. Natl. Acad. Sci. U.S.A.">
        <title>A Catalog of Tens of Thousands of Viruses from Human Metagenomes Reveals Hidden Associations with Chronic Diseases.</title>
        <authorList>
            <person name="Tisza M.J."/>
            <person name="Buck C.B."/>
        </authorList>
    </citation>
    <scope>NUCLEOTIDE SEQUENCE</scope>
    <source>
        <strain evidence="1">CtYgF8</strain>
    </source>
</reference>
<evidence type="ECO:0000313" key="1">
    <source>
        <dbReference type="EMBL" id="DAD94938.1"/>
    </source>
</evidence>
<name>A0A8S5NKX3_9CAUD</name>